<reference evidence="2" key="1">
    <citation type="journal article" date="2015" name="Nat. Genet.">
        <title>The genome and transcriptome of the zoonotic hookworm Ancylostoma ceylanicum identify infection-specific gene families.</title>
        <authorList>
            <person name="Schwarz E.M."/>
            <person name="Hu Y."/>
            <person name="Antoshechkin I."/>
            <person name="Miller M.M."/>
            <person name="Sternberg P.W."/>
            <person name="Aroian R.V."/>
        </authorList>
    </citation>
    <scope>NUCLEOTIDE SEQUENCE</scope>
    <source>
        <strain evidence="2">HY135</strain>
    </source>
</reference>
<evidence type="ECO:0000313" key="2">
    <source>
        <dbReference type="Proteomes" id="UP000024635"/>
    </source>
</evidence>
<gene>
    <name evidence="1" type="primary">Acey_s0015.g2776</name>
    <name evidence="1" type="ORF">Y032_0015g2776</name>
</gene>
<dbReference type="Proteomes" id="UP000024635">
    <property type="component" value="Unassembled WGS sequence"/>
</dbReference>
<protein>
    <submittedName>
        <fullName evidence="1">Uncharacterized protein</fullName>
    </submittedName>
</protein>
<sequence length="77" mass="9155">MLDEEIFDSIVVDQAHRSIQCCVQVILLTFCCSRRIRINAYMIPNVFSVEKEFYSKCIEKYRTHPKEQRKNPNIICV</sequence>
<name>A0A016V8B5_9BILA</name>
<accession>A0A016V8B5</accession>
<keyword evidence="2" id="KW-1185">Reference proteome</keyword>
<evidence type="ECO:0000313" key="1">
    <source>
        <dbReference type="EMBL" id="EYC23670.1"/>
    </source>
</evidence>
<dbReference type="AlphaFoldDB" id="A0A016V8B5"/>
<dbReference type="EMBL" id="JARK01001351">
    <property type="protein sequence ID" value="EYC23670.1"/>
    <property type="molecule type" value="Genomic_DNA"/>
</dbReference>
<organism evidence="1 2">
    <name type="scientific">Ancylostoma ceylanicum</name>
    <dbReference type="NCBI Taxonomy" id="53326"/>
    <lineage>
        <taxon>Eukaryota</taxon>
        <taxon>Metazoa</taxon>
        <taxon>Ecdysozoa</taxon>
        <taxon>Nematoda</taxon>
        <taxon>Chromadorea</taxon>
        <taxon>Rhabditida</taxon>
        <taxon>Rhabditina</taxon>
        <taxon>Rhabditomorpha</taxon>
        <taxon>Strongyloidea</taxon>
        <taxon>Ancylostomatidae</taxon>
        <taxon>Ancylostomatinae</taxon>
        <taxon>Ancylostoma</taxon>
    </lineage>
</organism>
<comment type="caution">
    <text evidence="1">The sequence shown here is derived from an EMBL/GenBank/DDBJ whole genome shotgun (WGS) entry which is preliminary data.</text>
</comment>
<proteinExistence type="predicted"/>